<dbReference type="RefSeq" id="XP_044356777.1">
    <property type="nucleotide sequence ID" value="XM_044500842.1"/>
</dbReference>
<dbReference type="Proteomes" id="UP000019116">
    <property type="component" value="Chromosome 3D"/>
</dbReference>
<evidence type="ECO:0000256" key="4">
    <source>
        <dbReference type="ARBA" id="ARBA00022964"/>
    </source>
</evidence>
<evidence type="ECO:0000256" key="6">
    <source>
        <dbReference type="ARBA" id="ARBA00023004"/>
    </source>
</evidence>
<dbReference type="Gramene" id="TraesCS3D02G205500.2">
    <property type="protein sequence ID" value="TraesCS3D02G205500.2"/>
    <property type="gene ID" value="TraesCS3D02G205500"/>
</dbReference>
<dbReference type="PROSITE" id="PS51471">
    <property type="entry name" value="FE2OG_OXY"/>
    <property type="match status" value="1"/>
</dbReference>
<evidence type="ECO:0000313" key="10">
    <source>
        <dbReference type="Proteomes" id="UP000019116"/>
    </source>
</evidence>
<feature type="region of interest" description="Disordered" evidence="7">
    <location>
        <begin position="1"/>
        <end position="59"/>
    </location>
</feature>
<dbReference type="SMART" id="SM00702">
    <property type="entry name" value="P4Hc"/>
    <property type="match status" value="1"/>
</dbReference>
<dbReference type="Gramene" id="TraesCAD_scaffold_028626_01G000100.1">
    <property type="protein sequence ID" value="TraesCAD_scaffold_028626_01G000100.1"/>
    <property type="gene ID" value="TraesCAD_scaffold_028626_01G000100"/>
</dbReference>
<dbReference type="Gene3D" id="2.60.120.620">
    <property type="entry name" value="q2cbj1_9rhob like domain"/>
    <property type="match status" value="1"/>
</dbReference>
<dbReference type="Gramene" id="TraesKAR3D01G0196020.2">
    <property type="protein sequence ID" value="cds.TraesKAR3D01G0196020.2"/>
    <property type="gene ID" value="TraesKAR3D01G0196020"/>
</dbReference>
<evidence type="ECO:0000256" key="3">
    <source>
        <dbReference type="ARBA" id="ARBA00022896"/>
    </source>
</evidence>
<dbReference type="GO" id="GO:0051213">
    <property type="term" value="F:dioxygenase activity"/>
    <property type="evidence" value="ECO:0007669"/>
    <property type="project" value="UniProtKB-KW"/>
</dbReference>
<sequence>MALEGPAERRDEGQQGGMANGNGVAPPPSRMAGRPLGAAAYSDRRLRLNPNTEHKPQDYTDVRGEYAPAVYSALERHLPPSLLEADRDVKLHFMRDILARYWPHGERNKVHRHKEYRQKIVHLYKPLHQELYSMHPSAFFLPTFLEAVRTNTEESIASIMTEPIPGVFSFAMLQPNFCDMLLEEVENFEKWVHAMKFKIMRPNTMNKYGAVLDDFGLEAMLNQFMEEFIAPISKVFYPEVGGGTLDSHHAFVVEYGKDRDVELGFHVDDSEVTLNVCLGKQFSGGELYFRGIRCENHVNSETQHEEMYDYSHVPGRAVLHRGRHRHGARPTSSGLRMNLLLWCRSSVFREMKKYQMDFSSWCGECQREKRERQIQCVKATKLAFLRGAGGAMI</sequence>
<evidence type="ECO:0000256" key="5">
    <source>
        <dbReference type="ARBA" id="ARBA00023002"/>
    </source>
</evidence>
<gene>
    <name evidence="9" type="primary">LOC123078361</name>
</gene>
<accession>A0A3B6GSW5</accession>
<dbReference type="Gramene" id="TraesJUL3D03G01899230.1">
    <property type="protein sequence ID" value="TraesJUL3D03G01899230.1"/>
    <property type="gene ID" value="TraesJUL3D03G01899230"/>
</dbReference>
<keyword evidence="6" id="KW-0408">Iron</keyword>
<dbReference type="PANTHER" id="PTHR24014:SF4">
    <property type="entry name" value="2-OXOGLUTARATE AND IRON-DEPENDENT OXYGENASE DOMAIN-CONTAINING PROTEIN 2"/>
    <property type="match status" value="1"/>
</dbReference>
<dbReference type="SMR" id="A0A3B6GSW5"/>
<dbReference type="Gramene" id="TraesCS3D03G0482300.2">
    <property type="protein sequence ID" value="TraesCS3D03G0482300.2.CDS"/>
    <property type="gene ID" value="TraesCS3D03G0482300"/>
</dbReference>
<evidence type="ECO:0000259" key="8">
    <source>
        <dbReference type="PROSITE" id="PS51471"/>
    </source>
</evidence>
<evidence type="ECO:0000256" key="1">
    <source>
        <dbReference type="ARBA" id="ARBA00001961"/>
    </source>
</evidence>
<dbReference type="GO" id="GO:0031418">
    <property type="term" value="F:L-ascorbic acid binding"/>
    <property type="evidence" value="ECO:0007669"/>
    <property type="project" value="UniProtKB-KW"/>
</dbReference>
<dbReference type="Gramene" id="TraesLAC3D03G01822510.1">
    <property type="protein sequence ID" value="TraesLAC3D03G01822510.1"/>
    <property type="gene ID" value="TraesLAC3D03G01822510"/>
</dbReference>
<evidence type="ECO:0000256" key="2">
    <source>
        <dbReference type="ARBA" id="ARBA00022723"/>
    </source>
</evidence>
<protein>
    <recommendedName>
        <fullName evidence="8">Fe2OG dioxygenase domain-containing protein</fullName>
    </recommendedName>
</protein>
<dbReference type="Gramene" id="TraesARI3D03G01914320.1">
    <property type="protein sequence ID" value="TraesARI3D03G01914320.1"/>
    <property type="gene ID" value="TraesARI3D03G01914320"/>
</dbReference>
<keyword evidence="4" id="KW-0223">Dioxygenase</keyword>
<name>A0A3B6GSW5_WHEAT</name>
<dbReference type="Gramene" id="TraesJAG3D03G01889930.1">
    <property type="protein sequence ID" value="TraesJAG3D03G01889930.1"/>
    <property type="gene ID" value="TraesJAG3D03G01889930"/>
</dbReference>
<dbReference type="Gramene" id="TraesWEE_scaffold_058766_01G000100.1">
    <property type="protein sequence ID" value="TraesWEE_scaffold_058766_01G000100.1"/>
    <property type="gene ID" value="TraesWEE_scaffold_058766_01G000100"/>
</dbReference>
<feature type="compositionally biased region" description="Basic and acidic residues" evidence="7">
    <location>
        <begin position="42"/>
        <end position="59"/>
    </location>
</feature>
<feature type="compositionally biased region" description="Basic and acidic residues" evidence="7">
    <location>
        <begin position="1"/>
        <end position="13"/>
    </location>
</feature>
<dbReference type="GO" id="GO:0016705">
    <property type="term" value="F:oxidoreductase activity, acting on paired donors, with incorporation or reduction of molecular oxygen"/>
    <property type="evidence" value="ECO:0007669"/>
    <property type="project" value="InterPro"/>
</dbReference>
<dbReference type="InterPro" id="IPR005123">
    <property type="entry name" value="Oxoglu/Fe-dep_dioxygenase_dom"/>
</dbReference>
<dbReference type="InterPro" id="IPR006620">
    <property type="entry name" value="Pro_4_hyd_alph"/>
</dbReference>
<dbReference type="AlphaFoldDB" id="A0A3B6GSW5"/>
<keyword evidence="10" id="KW-1185">Reference proteome</keyword>
<dbReference type="Gramene" id="TraesLDM3D03G01879420.1">
    <property type="protein sequence ID" value="TraesLDM3D03G01879420.1"/>
    <property type="gene ID" value="TraesLDM3D03G01879420"/>
</dbReference>
<evidence type="ECO:0000313" key="9">
    <source>
        <dbReference type="EnsemblPlants" id="TraesCS3D02G205500.2"/>
    </source>
</evidence>
<proteinExistence type="predicted"/>
<dbReference type="EnsemblPlants" id="TraesCS3D02G205500.2">
    <property type="protein sequence ID" value="TraesCS3D02G205500.2"/>
    <property type="gene ID" value="TraesCS3D02G205500"/>
</dbReference>
<dbReference type="Gramene" id="TraesMAC3D03G01879460.1">
    <property type="protein sequence ID" value="TraesMAC3D03G01879460.1"/>
    <property type="gene ID" value="TraesMAC3D03G01879460"/>
</dbReference>
<dbReference type="Gramene" id="TraesSYM3D03G01904420.1">
    <property type="protein sequence ID" value="TraesSYM3D03G01904420.1"/>
    <property type="gene ID" value="TraesSYM3D03G01904420"/>
</dbReference>
<dbReference type="OrthoDB" id="1736837at2759"/>
<comment type="cofactor">
    <cofactor evidence="1">
        <name>L-ascorbate</name>
        <dbReference type="ChEBI" id="CHEBI:38290"/>
    </cofactor>
</comment>
<keyword evidence="3" id="KW-0847">Vitamin C</keyword>
<reference evidence="9" key="1">
    <citation type="submission" date="2018-08" db="EMBL/GenBank/DDBJ databases">
        <authorList>
            <person name="Rossello M."/>
        </authorList>
    </citation>
    <scope>NUCLEOTIDE SEQUENCE [LARGE SCALE GENOMIC DNA]</scope>
    <source>
        <strain evidence="9">cv. Chinese Spring</strain>
    </source>
</reference>
<dbReference type="Gramene" id="TraesSTA3D03G01875740.1">
    <property type="protein sequence ID" value="TraesSTA3D03G01875740.1"/>
    <property type="gene ID" value="TraesSTA3D03G01875740"/>
</dbReference>
<dbReference type="Gramene" id="TraesRN3D0100507800.2">
    <property type="protein sequence ID" value="TraesRN3D0100507800.2"/>
    <property type="gene ID" value="TraesRN3D0100507800"/>
</dbReference>
<reference evidence="9" key="2">
    <citation type="submission" date="2018-10" db="UniProtKB">
        <authorList>
            <consortium name="EnsemblPlants"/>
        </authorList>
    </citation>
    <scope>IDENTIFICATION</scope>
</reference>
<dbReference type="Pfam" id="PF25238">
    <property type="entry name" value="OGFOD2-like"/>
    <property type="match status" value="1"/>
</dbReference>
<dbReference type="Gramene" id="TraesNOR3D03G01907610.1">
    <property type="protein sequence ID" value="TraesNOR3D03G01907610.1"/>
    <property type="gene ID" value="TraesNOR3D03G01907610"/>
</dbReference>
<dbReference type="Gramene" id="TraesPARA_EIv1.0_1102690.1">
    <property type="protein sequence ID" value="TraesPARA_EIv1.0_1102690.1.CDS"/>
    <property type="gene ID" value="TraesPARA_EIv1.0_1102690"/>
</dbReference>
<dbReference type="GO" id="GO:0005506">
    <property type="term" value="F:iron ion binding"/>
    <property type="evidence" value="ECO:0007669"/>
    <property type="project" value="InterPro"/>
</dbReference>
<feature type="domain" description="Fe2OG dioxygenase" evidence="8">
    <location>
        <begin position="246"/>
        <end position="345"/>
    </location>
</feature>
<organism evidence="9">
    <name type="scientific">Triticum aestivum</name>
    <name type="common">Wheat</name>
    <dbReference type="NCBI Taxonomy" id="4565"/>
    <lineage>
        <taxon>Eukaryota</taxon>
        <taxon>Viridiplantae</taxon>
        <taxon>Streptophyta</taxon>
        <taxon>Embryophyta</taxon>
        <taxon>Tracheophyta</taxon>
        <taxon>Spermatophyta</taxon>
        <taxon>Magnoliopsida</taxon>
        <taxon>Liliopsida</taxon>
        <taxon>Poales</taxon>
        <taxon>Poaceae</taxon>
        <taxon>BOP clade</taxon>
        <taxon>Pooideae</taxon>
        <taxon>Triticodae</taxon>
        <taxon>Triticeae</taxon>
        <taxon>Triticinae</taxon>
        <taxon>Triticum</taxon>
    </lineage>
</organism>
<dbReference type="PANTHER" id="PTHR24014">
    <property type="entry name" value="2-OXOGLUTARATE AND IRON-DEPENDENT OXYGENASE DOMAIN-CONTAINING PROTEIN 2"/>
    <property type="match status" value="1"/>
</dbReference>
<dbReference type="GeneID" id="123078361"/>
<keyword evidence="5" id="KW-0560">Oxidoreductase</keyword>
<keyword evidence="2" id="KW-0479">Metal-binding</keyword>
<evidence type="ECO:0000256" key="7">
    <source>
        <dbReference type="SAM" id="MobiDB-lite"/>
    </source>
</evidence>